<reference evidence="5 6" key="1">
    <citation type="submission" date="2019-04" db="EMBL/GenBank/DDBJ databases">
        <title>Alteromonas portus sp. nov., an alginate lyase-excreting marine bacterium.</title>
        <authorList>
            <person name="Huang H."/>
            <person name="Mo K."/>
            <person name="Bao S."/>
        </authorList>
    </citation>
    <scope>NUCLEOTIDE SEQUENCE [LARGE SCALE GENOMIC DNA]</scope>
    <source>
        <strain evidence="5 6">HB161718</strain>
    </source>
</reference>
<dbReference type="EMBL" id="SWCO01000009">
    <property type="protein sequence ID" value="TKB01939.1"/>
    <property type="molecule type" value="Genomic_DNA"/>
</dbReference>
<keyword evidence="6" id="KW-1185">Reference proteome</keyword>
<dbReference type="InterPro" id="IPR023027">
    <property type="entry name" value="Mannitol_DH_CS"/>
</dbReference>
<evidence type="ECO:0000256" key="1">
    <source>
        <dbReference type="ARBA" id="ARBA00023002"/>
    </source>
</evidence>
<organism evidence="5 6">
    <name type="scientific">Alteromonas portus</name>
    <dbReference type="NCBI Taxonomy" id="2565549"/>
    <lineage>
        <taxon>Bacteria</taxon>
        <taxon>Pseudomonadati</taxon>
        <taxon>Pseudomonadota</taxon>
        <taxon>Gammaproteobacteria</taxon>
        <taxon>Alteromonadales</taxon>
        <taxon>Alteromonadaceae</taxon>
        <taxon>Alteromonas/Salinimonas group</taxon>
        <taxon>Alteromonas</taxon>
    </lineage>
</organism>
<dbReference type="Gene3D" id="3.40.50.720">
    <property type="entry name" value="NAD(P)-binding Rossmann-like Domain"/>
    <property type="match status" value="1"/>
</dbReference>
<keyword evidence="2" id="KW-0520">NAD</keyword>
<proteinExistence type="predicted"/>
<feature type="domain" description="Mannitol dehydrogenase C-terminal" evidence="4">
    <location>
        <begin position="281"/>
        <end position="474"/>
    </location>
</feature>
<dbReference type="GO" id="GO:0019594">
    <property type="term" value="P:mannitol metabolic process"/>
    <property type="evidence" value="ECO:0007669"/>
    <property type="project" value="InterPro"/>
</dbReference>
<sequence length="496" mass="54382">MKQLNLTEVGNLPSSVKKPTYSLSQVKAGIVHFGAGNFHRAHQAVYCESLLNEGNMEWGITGVSLRSATMRDNLAPQDWLYTLSEIDETTSYQVIGALRDVLVAPEAPSKVINALSSNQTDLVTATITEKGYYLKNGEVDKSHPDITADLASLSAPKTIYGFIAAGCIARAKQHGQPFTVLCCDNMQGGGEILKQGVELILHHHSKEALEWVKQNVAFSASMVDRVTPATNDALIQSVAEELGVKDAAPVSTEPFTQWVIEDNFAGKKPPFDKAGALFVKDIHPYEKVKLRFLNSSHSMLALMGYLAGDDYVHEAISRKDMAVFANAALTKDVLPVTHVPADIDGLDYIAQVFKRFQNKRLPYRVLQVASDSSQKIQQRWFPAIEDAIKSDKSAPYMAFALASWVCFVERAVQGKVISDPQSDNLTKWVEALSTSDNPNASDLQNIKALICIADAPKFSFFQNSDFLREVSTNVNAISVHGIEKALSQFLSLNGSK</sequence>
<evidence type="ECO:0000256" key="2">
    <source>
        <dbReference type="ARBA" id="ARBA00023027"/>
    </source>
</evidence>
<dbReference type="RefSeq" id="WP_136783065.1">
    <property type="nucleotide sequence ID" value="NZ_SWCO01000009.1"/>
</dbReference>
<dbReference type="PRINTS" id="PR00084">
    <property type="entry name" value="MTLDHDRGNASE"/>
</dbReference>
<dbReference type="InterPro" id="IPR013118">
    <property type="entry name" value="Mannitol_DH_C"/>
</dbReference>
<comment type="caution">
    <text evidence="5">The sequence shown here is derived from an EMBL/GenBank/DDBJ whole genome shotgun (WGS) entry which is preliminary data.</text>
</comment>
<dbReference type="SUPFAM" id="SSF48179">
    <property type="entry name" value="6-phosphogluconate dehydrogenase C-terminal domain-like"/>
    <property type="match status" value="1"/>
</dbReference>
<dbReference type="InterPro" id="IPR008927">
    <property type="entry name" value="6-PGluconate_DH-like_C_sf"/>
</dbReference>
<dbReference type="Proteomes" id="UP000305471">
    <property type="component" value="Unassembled WGS sequence"/>
</dbReference>
<dbReference type="InterPro" id="IPR036291">
    <property type="entry name" value="NAD(P)-bd_dom_sf"/>
</dbReference>
<dbReference type="PROSITE" id="PS00974">
    <property type="entry name" value="MANNITOL_DHGENASE"/>
    <property type="match status" value="1"/>
</dbReference>
<gene>
    <name evidence="5" type="ORF">E5672_15675</name>
</gene>
<dbReference type="PANTHER" id="PTHR43362">
    <property type="entry name" value="MANNITOL DEHYDROGENASE DSF1-RELATED"/>
    <property type="match status" value="1"/>
</dbReference>
<dbReference type="AlphaFoldDB" id="A0A4U0Z8E0"/>
<dbReference type="Pfam" id="PF08125">
    <property type="entry name" value="Mannitol_dh_C"/>
    <property type="match status" value="1"/>
</dbReference>
<dbReference type="InterPro" id="IPR013328">
    <property type="entry name" value="6PGD_dom2"/>
</dbReference>
<evidence type="ECO:0000259" key="4">
    <source>
        <dbReference type="Pfam" id="PF08125"/>
    </source>
</evidence>
<keyword evidence="1" id="KW-0560">Oxidoreductase</keyword>
<dbReference type="InterPro" id="IPR050988">
    <property type="entry name" value="Mannitol_DH/Oxidoreductase"/>
</dbReference>
<feature type="domain" description="Mannitol dehydrogenase N-terminal" evidence="3">
    <location>
        <begin position="29"/>
        <end position="272"/>
    </location>
</feature>
<dbReference type="SUPFAM" id="SSF51735">
    <property type="entry name" value="NAD(P)-binding Rossmann-fold domains"/>
    <property type="match status" value="1"/>
</dbReference>
<evidence type="ECO:0000313" key="6">
    <source>
        <dbReference type="Proteomes" id="UP000305471"/>
    </source>
</evidence>
<dbReference type="InterPro" id="IPR000669">
    <property type="entry name" value="Mannitol_DH"/>
</dbReference>
<dbReference type="Pfam" id="PF01232">
    <property type="entry name" value="Mannitol_dh"/>
    <property type="match status" value="1"/>
</dbReference>
<dbReference type="OrthoDB" id="271711at2"/>
<accession>A0A4U0Z8E0</accession>
<dbReference type="InterPro" id="IPR013131">
    <property type="entry name" value="Mannitol_DH_N"/>
</dbReference>
<name>A0A4U0Z8E0_9ALTE</name>
<evidence type="ECO:0000259" key="3">
    <source>
        <dbReference type="Pfam" id="PF01232"/>
    </source>
</evidence>
<dbReference type="PANTHER" id="PTHR43362:SF1">
    <property type="entry name" value="MANNITOL DEHYDROGENASE 2-RELATED"/>
    <property type="match status" value="1"/>
</dbReference>
<evidence type="ECO:0000313" key="5">
    <source>
        <dbReference type="EMBL" id="TKB01939.1"/>
    </source>
</evidence>
<dbReference type="Gene3D" id="1.10.1040.10">
    <property type="entry name" value="N-(1-d-carboxylethyl)-l-norvaline Dehydrogenase, domain 2"/>
    <property type="match status" value="1"/>
</dbReference>
<dbReference type="GO" id="GO:0016616">
    <property type="term" value="F:oxidoreductase activity, acting on the CH-OH group of donors, NAD or NADP as acceptor"/>
    <property type="evidence" value="ECO:0007669"/>
    <property type="project" value="TreeGrafter"/>
</dbReference>
<protein>
    <submittedName>
        <fullName evidence="5">Mannitol dehydrogenase family protein</fullName>
    </submittedName>
</protein>